<accession>A0A8J3ECV3</accession>
<evidence type="ECO:0000256" key="1">
    <source>
        <dbReference type="SAM" id="Coils"/>
    </source>
</evidence>
<comment type="caution">
    <text evidence="2">The sequence shown here is derived from an EMBL/GenBank/DDBJ whole genome shotgun (WGS) entry which is preliminary data.</text>
</comment>
<keyword evidence="3" id="KW-1185">Reference proteome</keyword>
<name>A0A8J3ECV3_9PROT</name>
<dbReference type="Proteomes" id="UP000597507">
    <property type="component" value="Unassembled WGS sequence"/>
</dbReference>
<dbReference type="EMBL" id="BMKS01000021">
    <property type="protein sequence ID" value="GGG49868.1"/>
    <property type="molecule type" value="Genomic_DNA"/>
</dbReference>
<sequence length="98" mass="10227">MQGPDDELDELRGEIVALETALAAAFGEIAALRAAVEGSGVEAARRAMEDMAAQLEGALLRGVLGAEAAGRPAAAAGFERRIEQIAHALRNAIAFRDR</sequence>
<evidence type="ECO:0000313" key="2">
    <source>
        <dbReference type="EMBL" id="GGG49868.1"/>
    </source>
</evidence>
<gene>
    <name evidence="2" type="ORF">GCM10010964_41460</name>
</gene>
<dbReference type="AlphaFoldDB" id="A0A8J3ECV3"/>
<feature type="coiled-coil region" evidence="1">
    <location>
        <begin position="8"/>
        <end position="61"/>
    </location>
</feature>
<protein>
    <submittedName>
        <fullName evidence="2">Uncharacterized protein</fullName>
    </submittedName>
</protein>
<dbReference type="RefSeq" id="WP_188903759.1">
    <property type="nucleotide sequence ID" value="NZ_BMKS01000021.1"/>
</dbReference>
<proteinExistence type="predicted"/>
<evidence type="ECO:0000313" key="3">
    <source>
        <dbReference type="Proteomes" id="UP000597507"/>
    </source>
</evidence>
<organism evidence="2 3">
    <name type="scientific">Caldovatus sediminis</name>
    <dbReference type="NCBI Taxonomy" id="2041189"/>
    <lineage>
        <taxon>Bacteria</taxon>
        <taxon>Pseudomonadati</taxon>
        <taxon>Pseudomonadota</taxon>
        <taxon>Alphaproteobacteria</taxon>
        <taxon>Acetobacterales</taxon>
        <taxon>Roseomonadaceae</taxon>
        <taxon>Caldovatus</taxon>
    </lineage>
</organism>
<reference evidence="2 3" key="1">
    <citation type="journal article" date="2014" name="Int. J. Syst. Evol. Microbiol.">
        <title>Complete genome sequence of Corynebacterium casei LMG S-19264T (=DSM 44701T), isolated from a smear-ripened cheese.</title>
        <authorList>
            <consortium name="US DOE Joint Genome Institute (JGI-PGF)"/>
            <person name="Walter F."/>
            <person name="Albersmeier A."/>
            <person name="Kalinowski J."/>
            <person name="Ruckert C."/>
        </authorList>
    </citation>
    <scope>NUCLEOTIDE SEQUENCE [LARGE SCALE GENOMIC DNA]</scope>
    <source>
        <strain evidence="2 3">CGMCC 1.16330</strain>
    </source>
</reference>
<keyword evidence="1" id="KW-0175">Coiled coil</keyword>